<organism evidence="5 6">
    <name type="scientific">Desulfatitalea alkaliphila</name>
    <dbReference type="NCBI Taxonomy" id="2929485"/>
    <lineage>
        <taxon>Bacteria</taxon>
        <taxon>Pseudomonadati</taxon>
        <taxon>Thermodesulfobacteriota</taxon>
        <taxon>Desulfobacteria</taxon>
        <taxon>Desulfobacterales</taxon>
        <taxon>Desulfosarcinaceae</taxon>
        <taxon>Desulfatitalea</taxon>
    </lineage>
</organism>
<dbReference type="InterPro" id="IPR050306">
    <property type="entry name" value="PfkB_Carbo_kinase"/>
</dbReference>
<dbReference type="Proteomes" id="UP001165427">
    <property type="component" value="Unassembled WGS sequence"/>
</dbReference>
<dbReference type="CDD" id="cd01167">
    <property type="entry name" value="bac_FRK"/>
    <property type="match status" value="1"/>
</dbReference>
<comment type="caution">
    <text evidence="5">The sequence shown here is derived from an EMBL/GenBank/DDBJ whole genome shotgun (WGS) entry which is preliminary data.</text>
</comment>
<evidence type="ECO:0000313" key="6">
    <source>
        <dbReference type="Proteomes" id="UP001165427"/>
    </source>
</evidence>
<dbReference type="SUPFAM" id="SSF53613">
    <property type="entry name" value="Ribokinase-like"/>
    <property type="match status" value="1"/>
</dbReference>
<sequence length="299" mass="32859">MIIVVGEVLYDVFDEYERMGGAPFNFAFHLKQLGLPVRLLTRVGDDERGLAIRRRLADNGFDLADVQVDADHPTGTVRVRLDDKGVPRFDIRTDVAYDHLALDGYTPEIGPSADMVYIGSLVQRTSRVFQGMQRLMGTNRNGAEVFCDINLRPPHYQDPTVAACLRYADILKLNTDELNHIQTLYGGPAKGTADWLMERFGVHTLVLTHGAEGSTLYRGGREISAAPSGDGPVVDTVGAGDAYAAVVAAGFYHNCDLQQVVDLATRFAAFICTLPGAVPDEPAVYLELRRKLEGRNHVR</sequence>
<keyword evidence="2" id="KW-0808">Transferase</keyword>
<evidence type="ECO:0000256" key="2">
    <source>
        <dbReference type="ARBA" id="ARBA00022679"/>
    </source>
</evidence>
<dbReference type="EMBL" id="JALJRB010000017">
    <property type="protein sequence ID" value="MCJ8501816.1"/>
    <property type="molecule type" value="Genomic_DNA"/>
</dbReference>
<accession>A0AA41R4Y0</accession>
<keyword evidence="6" id="KW-1185">Reference proteome</keyword>
<comment type="similarity">
    <text evidence="1">Belongs to the carbohydrate kinase PfkB family.</text>
</comment>
<dbReference type="Pfam" id="PF00294">
    <property type="entry name" value="PfkB"/>
    <property type="match status" value="1"/>
</dbReference>
<dbReference type="PANTHER" id="PTHR43085:SF57">
    <property type="entry name" value="CARBOHYDRATE KINASE PFKB DOMAIN-CONTAINING PROTEIN"/>
    <property type="match status" value="1"/>
</dbReference>
<evidence type="ECO:0000256" key="1">
    <source>
        <dbReference type="ARBA" id="ARBA00010688"/>
    </source>
</evidence>
<dbReference type="InterPro" id="IPR011611">
    <property type="entry name" value="PfkB_dom"/>
</dbReference>
<name>A0AA41R4Y0_9BACT</name>
<keyword evidence="3 5" id="KW-0418">Kinase</keyword>
<dbReference type="AlphaFoldDB" id="A0AA41R4Y0"/>
<evidence type="ECO:0000313" key="5">
    <source>
        <dbReference type="EMBL" id="MCJ8501816.1"/>
    </source>
</evidence>
<dbReference type="GO" id="GO:0016301">
    <property type="term" value="F:kinase activity"/>
    <property type="evidence" value="ECO:0007669"/>
    <property type="project" value="UniProtKB-KW"/>
</dbReference>
<protein>
    <submittedName>
        <fullName evidence="5">Carbohydrate kinase</fullName>
    </submittedName>
</protein>
<evidence type="ECO:0000259" key="4">
    <source>
        <dbReference type="Pfam" id="PF00294"/>
    </source>
</evidence>
<feature type="domain" description="Carbohydrate kinase PfkB" evidence="4">
    <location>
        <begin position="17"/>
        <end position="282"/>
    </location>
</feature>
<dbReference type="PROSITE" id="PS00583">
    <property type="entry name" value="PFKB_KINASES_1"/>
    <property type="match status" value="1"/>
</dbReference>
<dbReference type="PANTHER" id="PTHR43085">
    <property type="entry name" value="HEXOKINASE FAMILY MEMBER"/>
    <property type="match status" value="1"/>
</dbReference>
<gene>
    <name evidence="5" type="ORF">MRX98_14630</name>
</gene>
<dbReference type="RefSeq" id="WP_246911081.1">
    <property type="nucleotide sequence ID" value="NZ_JALJRB010000017.1"/>
</dbReference>
<evidence type="ECO:0000256" key="3">
    <source>
        <dbReference type="ARBA" id="ARBA00022777"/>
    </source>
</evidence>
<proteinExistence type="inferred from homology"/>
<reference evidence="5" key="1">
    <citation type="submission" date="2022-04" db="EMBL/GenBank/DDBJ databases">
        <title>Desulfatitalea alkaliphila sp. nov., a novel anaerobic sulfate-reducing bacterium isolated from terrestrial mud volcano, Taman Peninsula, Russia.</title>
        <authorList>
            <person name="Khomyakova M.A."/>
            <person name="Merkel A.Y."/>
            <person name="Slobodkin A.I."/>
        </authorList>
    </citation>
    <scope>NUCLEOTIDE SEQUENCE</scope>
    <source>
        <strain evidence="5">M08but</strain>
    </source>
</reference>
<dbReference type="InterPro" id="IPR029056">
    <property type="entry name" value="Ribokinase-like"/>
</dbReference>
<dbReference type="InterPro" id="IPR002173">
    <property type="entry name" value="Carboh/pur_kinase_PfkB_CS"/>
</dbReference>
<dbReference type="Gene3D" id="3.40.1190.20">
    <property type="match status" value="1"/>
</dbReference>